<accession>A0ABS1T793</accession>
<gene>
    <name evidence="2" type="ORF">JK636_00365</name>
</gene>
<name>A0ABS1T793_9CLOT</name>
<feature type="domain" description="Pyridoxamine 5'-phosphate oxidase-like" evidence="1">
    <location>
        <begin position="11"/>
        <end position="132"/>
    </location>
</feature>
<dbReference type="InterPro" id="IPR012349">
    <property type="entry name" value="Split_barrel_FMN-bd"/>
</dbReference>
<evidence type="ECO:0000313" key="3">
    <source>
        <dbReference type="Proteomes" id="UP000632377"/>
    </source>
</evidence>
<keyword evidence="3" id="KW-1185">Reference proteome</keyword>
<organism evidence="2 3">
    <name type="scientific">Clostridium rhizosphaerae</name>
    <dbReference type="NCBI Taxonomy" id="2803861"/>
    <lineage>
        <taxon>Bacteria</taxon>
        <taxon>Bacillati</taxon>
        <taxon>Bacillota</taxon>
        <taxon>Clostridia</taxon>
        <taxon>Eubacteriales</taxon>
        <taxon>Clostridiaceae</taxon>
        <taxon>Clostridium</taxon>
    </lineage>
</organism>
<sequence>MDFLNEFNRIMEGTKNIALATSVDDIPNVRIVNFYYNPENRGVVYFASFKGSSKLLEFSNNNKTSFTTVPVDSSEHVRVINALVQKSNLTIYDLKEEFVKKHPDYEVTISQAGHMLEVYELHFKEANVILGIKQAAKITL</sequence>
<dbReference type="EMBL" id="JAESWC010000001">
    <property type="protein sequence ID" value="MBL4934204.1"/>
    <property type="molecule type" value="Genomic_DNA"/>
</dbReference>
<proteinExistence type="predicted"/>
<protein>
    <submittedName>
        <fullName evidence="2">Pyridoxamine 5'-phosphate oxidase family protein</fullName>
    </submittedName>
</protein>
<reference evidence="2 3" key="1">
    <citation type="submission" date="2021-01" db="EMBL/GenBank/DDBJ databases">
        <title>Genome public.</title>
        <authorList>
            <person name="Liu C."/>
            <person name="Sun Q."/>
        </authorList>
    </citation>
    <scope>NUCLEOTIDE SEQUENCE [LARGE SCALE GENOMIC DNA]</scope>
    <source>
        <strain evidence="2 3">YIM B02515</strain>
    </source>
</reference>
<evidence type="ECO:0000313" key="2">
    <source>
        <dbReference type="EMBL" id="MBL4934204.1"/>
    </source>
</evidence>
<dbReference type="InterPro" id="IPR055196">
    <property type="entry name" value="Putative_PNPOx_2"/>
</dbReference>
<dbReference type="Proteomes" id="UP000632377">
    <property type="component" value="Unassembled WGS sequence"/>
</dbReference>
<dbReference type="Pfam" id="PF22696">
    <property type="entry name" value="Putative_PNPOx_2"/>
    <property type="match status" value="1"/>
</dbReference>
<dbReference type="RefSeq" id="WP_202746856.1">
    <property type="nucleotide sequence ID" value="NZ_JAESWC010000001.1"/>
</dbReference>
<evidence type="ECO:0000259" key="1">
    <source>
        <dbReference type="Pfam" id="PF22696"/>
    </source>
</evidence>
<comment type="caution">
    <text evidence="2">The sequence shown here is derived from an EMBL/GenBank/DDBJ whole genome shotgun (WGS) entry which is preliminary data.</text>
</comment>
<dbReference type="SUPFAM" id="SSF50475">
    <property type="entry name" value="FMN-binding split barrel"/>
    <property type="match status" value="1"/>
</dbReference>
<dbReference type="Gene3D" id="2.30.110.10">
    <property type="entry name" value="Electron Transport, Fmn-binding Protein, Chain A"/>
    <property type="match status" value="1"/>
</dbReference>